<evidence type="ECO:0008006" key="3">
    <source>
        <dbReference type="Google" id="ProtNLM"/>
    </source>
</evidence>
<sequence>MSLIGRWLMQAKPSFRERMGRLAARLDWLSCAERLELDLDPRPEYGWPMLRQAYVAKRLGLPGYTAIEFGVAGGNGLLAMEAHARRIEAATGVRIDVVGFDTGEGLPYSDDSRDHAYAWSRGDFVMDVERLLDRLTTARLVLGNVADTVRPAVHDLSSPVGFLSFDLDFYSATKNALALFDAPPAAFMPRVTCYFDDVIGGVELAYTHFAGELLAIVDFNANHPDIKIDRGLGVQRARPALWLQKLYVAHLFRHPLYSVRAVPSADLSLK</sequence>
<name>A0A4Y3WCG3_NITWI</name>
<comment type="caution">
    <text evidence="1">The sequence shown here is derived from an EMBL/GenBank/DDBJ whole genome shotgun (WGS) entry which is preliminary data.</text>
</comment>
<dbReference type="Proteomes" id="UP000318825">
    <property type="component" value="Unassembled WGS sequence"/>
</dbReference>
<evidence type="ECO:0000313" key="1">
    <source>
        <dbReference type="EMBL" id="GEC16624.1"/>
    </source>
</evidence>
<dbReference type="RefSeq" id="WP_141384232.1">
    <property type="nucleotide sequence ID" value="NZ_BJNF01000071.1"/>
</dbReference>
<reference evidence="1 2" key="1">
    <citation type="submission" date="2019-06" db="EMBL/GenBank/DDBJ databases">
        <title>Whole genome shotgun sequence of Nitrobacter winogradskyi NBRC 14297.</title>
        <authorList>
            <person name="Hosoyama A."/>
            <person name="Uohara A."/>
            <person name="Ohji S."/>
            <person name="Ichikawa N."/>
        </authorList>
    </citation>
    <scope>NUCLEOTIDE SEQUENCE [LARGE SCALE GENOMIC DNA]</scope>
    <source>
        <strain evidence="1 2">NBRC 14297</strain>
    </source>
</reference>
<dbReference type="EMBL" id="BJNF01000071">
    <property type="protein sequence ID" value="GEC16624.1"/>
    <property type="molecule type" value="Genomic_DNA"/>
</dbReference>
<dbReference type="InterPro" id="IPR029063">
    <property type="entry name" value="SAM-dependent_MTases_sf"/>
</dbReference>
<dbReference type="AlphaFoldDB" id="A0A4Y3WCG3"/>
<accession>A0A4Y3WCG3</accession>
<dbReference type="Gene3D" id="3.40.50.150">
    <property type="entry name" value="Vaccinia Virus protein VP39"/>
    <property type="match status" value="1"/>
</dbReference>
<dbReference type="OrthoDB" id="7056009at2"/>
<protein>
    <recommendedName>
        <fullName evidence="3">Class I SAM-dependent methyltransferase</fullName>
    </recommendedName>
</protein>
<proteinExistence type="predicted"/>
<evidence type="ECO:0000313" key="2">
    <source>
        <dbReference type="Proteomes" id="UP000318825"/>
    </source>
</evidence>
<organism evidence="1 2">
    <name type="scientific">Nitrobacter winogradskyi</name>
    <name type="common">Nitrobacter agilis</name>
    <dbReference type="NCBI Taxonomy" id="913"/>
    <lineage>
        <taxon>Bacteria</taxon>
        <taxon>Pseudomonadati</taxon>
        <taxon>Pseudomonadota</taxon>
        <taxon>Alphaproteobacteria</taxon>
        <taxon>Hyphomicrobiales</taxon>
        <taxon>Nitrobacteraceae</taxon>
        <taxon>Nitrobacter</taxon>
    </lineage>
</organism>
<gene>
    <name evidence="1" type="ORF">NWI01_25160</name>
</gene>